<dbReference type="InterPro" id="IPR035965">
    <property type="entry name" value="PAS-like_dom_sf"/>
</dbReference>
<dbReference type="Proteomes" id="UP000461288">
    <property type="component" value="Unassembled WGS sequence"/>
</dbReference>
<dbReference type="STRING" id="319939.SAMN05216263_10712"/>
<sequence length="961" mass="107162">MTATPNQASLAFADDDSAPLRPPFAADLAIERTRLLYQGSRVPTLFMLLNGLACACLLWRSELAALLSGWLIWLVLLAVLRLTQVAAFNRALPSRQAQPHWHRTFLLGAGASGLTLAFPVVFLVPADAFLQQALVYGLVAAAILSASVAYAVSLPAFLAFALPCLLPTVSWLLASGHPMLRGWGLLSLTLLAALMVVALQVNRLVRNSLLQRLQNQALIDNLEHAKSRAEGLNAELAREVEQRRRAERELRGAHDELEIRVAQRTLELADATHALAKSEARLALALEASELGLWDWNLETDEVHHTQLKAIFGLESDEVSRVLSDLRPCLHPDDVPLLRRALVDHLKGRSEDYAVDYRVRHRDGRWIWVEDRGRAVERDARGRVLRMVGTRRDVTARRQAEEQQRLAATVFEAASEGIVILDPDYRLLAVNQAFTQVTGYRAEEVLGRAVAEISGTRESRRQYHLIHQQLEHDGCWQGELVDTRKNGELYPQWLQLNVVRDSRGQASHIVGFFSDLSARREAEERLRYLSHYDDLTGLANRTLFRDRLHQASERAREHGHGLALLHIDLDRFKVLNDSLGHELADQLLRQMGRRLAQAAPEADTIARLSGDEFALILDRYGSLSSLARTASRLLAKLRTPMTVGGEELVVSASLGISLLPDNAREITTLVSQANMAMQHAKHLGGNTFQFFTDNLQACTLERLQLETQLRKAIDEGQLEVFYQPKLCLADDSLNAAEALVRWRHPQMGLVPPGDFIGLAEETGLIAPIGEFVLRQACLQARDWQRQGVADIRVSVNLSGHQLRQGNLVALVRQVLAETGLPPRLLELELTESHLLENVEHVIATFHQLRELGVKLAIDDFGTGYSSLSYLKRFPVHYVKIDQTFIRDLSLGGEDAAITRAIIAMAHGLELKVVAEGVETTEQLDFLKEQGCDEIQGYLLSPPVEASAFTALLREQSATLWR</sequence>
<dbReference type="InterPro" id="IPR000160">
    <property type="entry name" value="GGDEF_dom"/>
</dbReference>
<dbReference type="PROSITE" id="PS50112">
    <property type="entry name" value="PAS"/>
    <property type="match status" value="1"/>
</dbReference>
<dbReference type="GO" id="GO:0071111">
    <property type="term" value="F:cyclic-guanylate-specific phosphodiesterase activity"/>
    <property type="evidence" value="ECO:0007669"/>
    <property type="project" value="UniProtKB-EC"/>
</dbReference>
<dbReference type="EC" id="3.1.4.52" evidence="1"/>
<keyword evidence="2" id="KW-0973">c-di-GMP</keyword>
<dbReference type="Pfam" id="PF08447">
    <property type="entry name" value="PAS_3"/>
    <property type="match status" value="1"/>
</dbReference>
<dbReference type="CDD" id="cd01949">
    <property type="entry name" value="GGDEF"/>
    <property type="match status" value="1"/>
</dbReference>
<dbReference type="FunFam" id="3.20.20.450:FF:000001">
    <property type="entry name" value="Cyclic di-GMP phosphodiesterase yahA"/>
    <property type="match status" value="1"/>
</dbReference>
<dbReference type="CDD" id="cd01948">
    <property type="entry name" value="EAL"/>
    <property type="match status" value="1"/>
</dbReference>
<dbReference type="InterPro" id="IPR001633">
    <property type="entry name" value="EAL_dom"/>
</dbReference>
<dbReference type="Gene3D" id="3.20.20.450">
    <property type="entry name" value="EAL domain"/>
    <property type="match status" value="1"/>
</dbReference>
<dbReference type="InterPro" id="IPR029787">
    <property type="entry name" value="Nucleotide_cyclase"/>
</dbReference>
<dbReference type="Gene3D" id="3.30.450.20">
    <property type="entry name" value="PAS domain"/>
    <property type="match status" value="2"/>
</dbReference>
<name>A0A1I0TZI1_9GAMM</name>
<dbReference type="InterPro" id="IPR052155">
    <property type="entry name" value="Biofilm_reg_signaling"/>
</dbReference>
<dbReference type="PROSITE" id="PS50887">
    <property type="entry name" value="GGDEF"/>
    <property type="match status" value="1"/>
</dbReference>
<dbReference type="InterPro" id="IPR013655">
    <property type="entry name" value="PAS_fold_3"/>
</dbReference>
<dbReference type="RefSeq" id="WP_083422364.1">
    <property type="nucleotide sequence ID" value="NZ_BQIA01000070.1"/>
</dbReference>
<dbReference type="Pfam" id="PF13426">
    <property type="entry name" value="PAS_9"/>
    <property type="match status" value="1"/>
</dbReference>
<dbReference type="NCBIfam" id="TIGR00254">
    <property type="entry name" value="GGDEF"/>
    <property type="match status" value="1"/>
</dbReference>
<dbReference type="SUPFAM" id="SSF55073">
    <property type="entry name" value="Nucleotide cyclase"/>
    <property type="match status" value="1"/>
</dbReference>
<dbReference type="SUPFAM" id="SSF141868">
    <property type="entry name" value="EAL domain-like"/>
    <property type="match status" value="1"/>
</dbReference>
<protein>
    <recommendedName>
        <fullName evidence="1">cyclic-guanylate-specific phosphodiesterase</fullName>
        <ecNumber evidence="1">3.1.4.52</ecNumber>
    </recommendedName>
</protein>
<comment type="caution">
    <text evidence="3">The sequence shown here is derived from an EMBL/GenBank/DDBJ whole genome shotgun (WGS) entry which is preliminary data.</text>
</comment>
<dbReference type="InterPro" id="IPR000014">
    <property type="entry name" value="PAS"/>
</dbReference>
<dbReference type="InterPro" id="IPR001610">
    <property type="entry name" value="PAC"/>
</dbReference>
<proteinExistence type="predicted"/>
<dbReference type="InterPro" id="IPR035919">
    <property type="entry name" value="EAL_sf"/>
</dbReference>
<dbReference type="PROSITE" id="PS50883">
    <property type="entry name" value="EAL"/>
    <property type="match status" value="1"/>
</dbReference>
<dbReference type="InterPro" id="IPR000700">
    <property type="entry name" value="PAS-assoc_C"/>
</dbReference>
<evidence type="ECO:0000256" key="2">
    <source>
        <dbReference type="ARBA" id="ARBA00022636"/>
    </source>
</evidence>
<dbReference type="PROSITE" id="PS50113">
    <property type="entry name" value="PAC"/>
    <property type="match status" value="2"/>
</dbReference>
<dbReference type="NCBIfam" id="TIGR00229">
    <property type="entry name" value="sensory_box"/>
    <property type="match status" value="2"/>
</dbReference>
<dbReference type="SUPFAM" id="SSF55785">
    <property type="entry name" value="PYP-like sensor domain (PAS domain)"/>
    <property type="match status" value="2"/>
</dbReference>
<evidence type="ECO:0000256" key="1">
    <source>
        <dbReference type="ARBA" id="ARBA00012282"/>
    </source>
</evidence>
<dbReference type="SMART" id="SM00086">
    <property type="entry name" value="PAC"/>
    <property type="match status" value="2"/>
</dbReference>
<evidence type="ECO:0000313" key="3">
    <source>
        <dbReference type="EMBL" id="MWK58992.1"/>
    </source>
</evidence>
<dbReference type="Pfam" id="PF00563">
    <property type="entry name" value="EAL"/>
    <property type="match status" value="1"/>
</dbReference>
<evidence type="ECO:0000313" key="4">
    <source>
        <dbReference type="Proteomes" id="UP000461288"/>
    </source>
</evidence>
<dbReference type="SMART" id="SM00091">
    <property type="entry name" value="PAS"/>
    <property type="match status" value="2"/>
</dbReference>
<dbReference type="CDD" id="cd00130">
    <property type="entry name" value="PAS"/>
    <property type="match status" value="2"/>
</dbReference>
<dbReference type="EMBL" id="WTFN01000077">
    <property type="protein sequence ID" value="MWK58992.1"/>
    <property type="molecule type" value="Genomic_DNA"/>
</dbReference>
<dbReference type="Pfam" id="PF00990">
    <property type="entry name" value="GGDEF"/>
    <property type="match status" value="1"/>
</dbReference>
<dbReference type="PANTHER" id="PTHR44757">
    <property type="entry name" value="DIGUANYLATE CYCLASE DGCP"/>
    <property type="match status" value="1"/>
</dbReference>
<dbReference type="AlphaFoldDB" id="A0A1I0TZI1"/>
<accession>A0A1I0TZI1</accession>
<dbReference type="SMART" id="SM00267">
    <property type="entry name" value="GGDEF"/>
    <property type="match status" value="1"/>
</dbReference>
<dbReference type="InterPro" id="IPR043128">
    <property type="entry name" value="Rev_trsase/Diguanyl_cyclase"/>
</dbReference>
<gene>
    <name evidence="3" type="ORF">GO594_23660</name>
</gene>
<reference evidence="3 4" key="1">
    <citation type="submission" date="2019-12" db="EMBL/GenBank/DDBJ databases">
        <title>Draft genome sequence of Pseudomonas otitidis recovered from a chicken carcass.</title>
        <authorList>
            <person name="Vieira T.R."/>
            <person name="Oliviera E.F.C."/>
            <person name="Silva N.M.V."/>
            <person name="Sambrano G.E."/>
            <person name="Cibulski S.P."/>
            <person name="Cardoso M.R.I."/>
        </authorList>
    </citation>
    <scope>NUCLEOTIDE SEQUENCE [LARGE SCALE GENOMIC DNA]</scope>
    <source>
        <strain evidence="3 4">25_K</strain>
    </source>
</reference>
<dbReference type="Gene3D" id="3.30.70.270">
    <property type="match status" value="1"/>
</dbReference>
<dbReference type="PANTHER" id="PTHR44757:SF2">
    <property type="entry name" value="BIOFILM ARCHITECTURE MAINTENANCE PROTEIN MBAA"/>
    <property type="match status" value="1"/>
</dbReference>
<dbReference type="SMART" id="SM00052">
    <property type="entry name" value="EAL"/>
    <property type="match status" value="1"/>
</dbReference>
<organism evidence="3 4">
    <name type="scientific">Metapseudomonas otitidis</name>
    <dbReference type="NCBI Taxonomy" id="319939"/>
    <lineage>
        <taxon>Bacteria</taxon>
        <taxon>Pseudomonadati</taxon>
        <taxon>Pseudomonadota</taxon>
        <taxon>Gammaproteobacteria</taxon>
        <taxon>Pseudomonadales</taxon>
        <taxon>Pseudomonadaceae</taxon>
        <taxon>Metapseudomonas</taxon>
    </lineage>
</organism>